<organism evidence="6 7">
    <name type="scientific">Coniosporium apollinis</name>
    <dbReference type="NCBI Taxonomy" id="61459"/>
    <lineage>
        <taxon>Eukaryota</taxon>
        <taxon>Fungi</taxon>
        <taxon>Dikarya</taxon>
        <taxon>Ascomycota</taxon>
        <taxon>Pezizomycotina</taxon>
        <taxon>Dothideomycetes</taxon>
        <taxon>Dothideomycetes incertae sedis</taxon>
        <taxon>Coniosporium</taxon>
    </lineage>
</organism>
<comment type="caution">
    <text evidence="6">The sequence shown here is derived from an EMBL/GenBank/DDBJ whole genome shotgun (WGS) entry which is preliminary data.</text>
</comment>
<dbReference type="InterPro" id="IPR045222">
    <property type="entry name" value="Rpb4-like"/>
</dbReference>
<evidence type="ECO:0000313" key="7">
    <source>
        <dbReference type="Proteomes" id="UP001172684"/>
    </source>
</evidence>
<keyword evidence="7" id="KW-1185">Reference proteome</keyword>
<feature type="domain" description="RNA polymerase Rpb4/RPC9 core" evidence="5">
    <location>
        <begin position="33"/>
        <end position="151"/>
    </location>
</feature>
<dbReference type="Gene3D" id="1.20.1250.40">
    <property type="match status" value="1"/>
</dbReference>
<comment type="similarity">
    <text evidence="3">Belongs to the eukaryotic RPB4 RNA polymerase subunit family.</text>
</comment>
<evidence type="ECO:0000256" key="4">
    <source>
        <dbReference type="SAM" id="MobiDB-lite"/>
    </source>
</evidence>
<dbReference type="InterPro" id="IPR006590">
    <property type="entry name" value="RNA_pol_Rpb4/RPC9_core"/>
</dbReference>
<gene>
    <name evidence="6" type="ORF">H2201_000578</name>
</gene>
<feature type="region of interest" description="Disordered" evidence="4">
    <location>
        <begin position="1"/>
        <end position="25"/>
    </location>
</feature>
<dbReference type="PANTHER" id="PTHR21297">
    <property type="entry name" value="DNA-DIRECTED RNA POLYMERASE II"/>
    <property type="match status" value="1"/>
</dbReference>
<dbReference type="InterPro" id="IPR005574">
    <property type="entry name" value="Rpb4/RPC9"/>
</dbReference>
<dbReference type="SUPFAM" id="SSF47819">
    <property type="entry name" value="HRDC-like"/>
    <property type="match status" value="1"/>
</dbReference>
<evidence type="ECO:0000256" key="3">
    <source>
        <dbReference type="ARBA" id="ARBA00025724"/>
    </source>
</evidence>
<dbReference type="SMART" id="SM00657">
    <property type="entry name" value="RPOL4c"/>
    <property type="match status" value="1"/>
</dbReference>
<keyword evidence="2" id="KW-0539">Nucleus</keyword>
<name>A0ABQ9P3Q1_9PEZI</name>
<evidence type="ECO:0000256" key="2">
    <source>
        <dbReference type="ARBA" id="ARBA00023242"/>
    </source>
</evidence>
<evidence type="ECO:0000313" key="6">
    <source>
        <dbReference type="EMBL" id="KAJ9669226.1"/>
    </source>
</evidence>
<comment type="subcellular location">
    <subcellularLocation>
        <location evidence="1">Nucleus</location>
    </subcellularLocation>
</comment>
<protein>
    <recommendedName>
        <fullName evidence="5">RNA polymerase Rpb4/RPC9 core domain-containing protein</fullName>
    </recommendedName>
</protein>
<accession>A0ABQ9P3Q1</accession>
<dbReference type="InterPro" id="IPR010997">
    <property type="entry name" value="HRDC-like_sf"/>
</dbReference>
<proteinExistence type="inferred from homology"/>
<evidence type="ECO:0000259" key="5">
    <source>
        <dbReference type="SMART" id="SM00657"/>
    </source>
</evidence>
<evidence type="ECO:0000256" key="1">
    <source>
        <dbReference type="ARBA" id="ARBA00004123"/>
    </source>
</evidence>
<reference evidence="6" key="1">
    <citation type="submission" date="2022-10" db="EMBL/GenBank/DDBJ databases">
        <title>Culturing micro-colonial fungi from biological soil crusts in the Mojave desert and describing Neophaeococcomyces mojavensis, and introducing the new genera and species Taxawa tesnikishii.</title>
        <authorList>
            <person name="Kurbessoian T."/>
            <person name="Stajich J.E."/>
        </authorList>
    </citation>
    <scope>NUCLEOTIDE SEQUENCE</scope>
    <source>
        <strain evidence="6">TK_1</strain>
    </source>
</reference>
<dbReference type="Proteomes" id="UP001172684">
    <property type="component" value="Unassembled WGS sequence"/>
</dbReference>
<dbReference type="InterPro" id="IPR038324">
    <property type="entry name" value="Rpb4/RPC9_sf"/>
</dbReference>
<sequence>MASDAPTAAPAPVSRPREVSALDEEASEQLKLGEFTGVPTLSLSEARLVIDKVLRVRKQERRVFQETETLTKMQTYLDHFARFKQQTAATNVERTLSNYPEMEKFEKSQLATLCCEDAQEAKTLIPSLQNKISDEDLTQLLKEIAQNRSLGEA</sequence>
<dbReference type="Pfam" id="PF03874">
    <property type="entry name" value="RNA_pol_Rpb4"/>
    <property type="match status" value="1"/>
</dbReference>
<dbReference type="EMBL" id="JAPDRL010000003">
    <property type="protein sequence ID" value="KAJ9669226.1"/>
    <property type="molecule type" value="Genomic_DNA"/>
</dbReference>